<organism evidence="1 2">
    <name type="scientific">Rhodopirellula baltica SWK14</name>
    <dbReference type="NCBI Taxonomy" id="993516"/>
    <lineage>
        <taxon>Bacteria</taxon>
        <taxon>Pseudomonadati</taxon>
        <taxon>Planctomycetota</taxon>
        <taxon>Planctomycetia</taxon>
        <taxon>Pirellulales</taxon>
        <taxon>Pirellulaceae</taxon>
        <taxon>Rhodopirellula</taxon>
    </lineage>
</organism>
<dbReference type="AlphaFoldDB" id="L7CC92"/>
<proteinExistence type="predicted"/>
<evidence type="ECO:0000313" key="1">
    <source>
        <dbReference type="EMBL" id="ELP31450.1"/>
    </source>
</evidence>
<name>L7CC92_RHOBT</name>
<dbReference type="EMBL" id="AMWG01000123">
    <property type="protein sequence ID" value="ELP31450.1"/>
    <property type="molecule type" value="Genomic_DNA"/>
</dbReference>
<dbReference type="Proteomes" id="UP000010959">
    <property type="component" value="Unassembled WGS sequence"/>
</dbReference>
<protein>
    <submittedName>
        <fullName evidence="1">Uncharacterized protein</fullName>
    </submittedName>
</protein>
<evidence type="ECO:0000313" key="2">
    <source>
        <dbReference type="Proteomes" id="UP000010959"/>
    </source>
</evidence>
<reference evidence="1 2" key="1">
    <citation type="journal article" date="2013" name="Mar. Genomics">
        <title>Expression of sulfatases in Rhodopirellula baltica and the diversity of sulfatases in the genus Rhodopirellula.</title>
        <authorList>
            <person name="Wegner C.E."/>
            <person name="Richter-Heitmann T."/>
            <person name="Klindworth A."/>
            <person name="Klockow C."/>
            <person name="Richter M."/>
            <person name="Achstetter T."/>
            <person name="Glockner F.O."/>
            <person name="Harder J."/>
        </authorList>
    </citation>
    <scope>NUCLEOTIDE SEQUENCE [LARGE SCALE GENOMIC DNA]</scope>
    <source>
        <strain evidence="1 2">SWK14</strain>
    </source>
</reference>
<comment type="caution">
    <text evidence="1">The sequence shown here is derived from an EMBL/GenBank/DDBJ whole genome shotgun (WGS) entry which is preliminary data.</text>
</comment>
<dbReference type="PATRIC" id="fig|993516.3.peg.4897"/>
<sequence>MCPGRPRRSLVFQKLAMWIRRSFSKIESNEDAISRIRCGRIVMLDGRLERIEQHWARSPISVAQVWWQAKFGKLEGDICCLDFHVPRGMSAFVTLDYVRSGNATRYATAIGASKVLDEIARLRKSYAIVAHVSNARITDRHLERAGWERHLLDWPGRHFIRRMHPAVSVSQ</sequence>
<gene>
    <name evidence="1" type="ORF">RBSWK_04588</name>
</gene>
<accession>L7CC92</accession>